<evidence type="ECO:0000259" key="5">
    <source>
        <dbReference type="Pfam" id="PF04542"/>
    </source>
</evidence>
<dbReference type="PANTHER" id="PTHR47756">
    <property type="entry name" value="BLL6612 PROTEIN-RELATED"/>
    <property type="match status" value="1"/>
</dbReference>
<dbReference type="InterPro" id="IPR007627">
    <property type="entry name" value="RNA_pol_sigma70_r2"/>
</dbReference>
<dbReference type="SUPFAM" id="SSF88659">
    <property type="entry name" value="Sigma3 and sigma4 domains of RNA polymerase sigma factors"/>
    <property type="match status" value="1"/>
</dbReference>
<dbReference type="Proteomes" id="UP001484097">
    <property type="component" value="Unassembled WGS sequence"/>
</dbReference>
<dbReference type="SUPFAM" id="SSF88946">
    <property type="entry name" value="Sigma2 domain of RNA polymerase sigma factors"/>
    <property type="match status" value="1"/>
</dbReference>
<dbReference type="InterPro" id="IPR036388">
    <property type="entry name" value="WH-like_DNA-bd_sf"/>
</dbReference>
<gene>
    <name evidence="8" type="ORF">ABDK96_04155</name>
</gene>
<dbReference type="InterPro" id="IPR013324">
    <property type="entry name" value="RNA_pol_sigma_r3/r4-like"/>
</dbReference>
<protein>
    <submittedName>
        <fullName evidence="8">DUF6596 domain-containing protein</fullName>
    </submittedName>
</protein>
<dbReference type="Gene3D" id="1.10.10.10">
    <property type="entry name" value="Winged helix-like DNA-binding domain superfamily/Winged helix DNA-binding domain"/>
    <property type="match status" value="1"/>
</dbReference>
<evidence type="ECO:0000256" key="1">
    <source>
        <dbReference type="ARBA" id="ARBA00010641"/>
    </source>
</evidence>
<keyword evidence="9" id="KW-1185">Reference proteome</keyword>
<evidence type="ECO:0000259" key="7">
    <source>
        <dbReference type="Pfam" id="PF20239"/>
    </source>
</evidence>
<evidence type="ECO:0000259" key="6">
    <source>
        <dbReference type="Pfam" id="PF08281"/>
    </source>
</evidence>
<keyword evidence="3" id="KW-0731">Sigma factor</keyword>
<reference evidence="8 9" key="1">
    <citation type="submission" date="2024-05" db="EMBL/GenBank/DDBJ databases">
        <authorList>
            <person name="Yi C."/>
        </authorList>
    </citation>
    <scope>NUCLEOTIDE SEQUENCE [LARGE SCALE GENOMIC DNA]</scope>
    <source>
        <strain evidence="8 9">XS13</strain>
    </source>
</reference>
<evidence type="ECO:0000256" key="2">
    <source>
        <dbReference type="ARBA" id="ARBA00023015"/>
    </source>
</evidence>
<dbReference type="RefSeq" id="WP_347919184.1">
    <property type="nucleotide sequence ID" value="NZ_JBDXMX010000002.1"/>
</dbReference>
<organism evidence="8 9">
    <name type="scientific">Citricoccus nitrophenolicus</name>
    <dbReference type="NCBI Taxonomy" id="863575"/>
    <lineage>
        <taxon>Bacteria</taxon>
        <taxon>Bacillati</taxon>
        <taxon>Actinomycetota</taxon>
        <taxon>Actinomycetes</taxon>
        <taxon>Micrococcales</taxon>
        <taxon>Micrococcaceae</taxon>
        <taxon>Citricoccus</taxon>
    </lineage>
</organism>
<dbReference type="InterPro" id="IPR046531">
    <property type="entry name" value="DUF6596"/>
</dbReference>
<dbReference type="Pfam" id="PF08281">
    <property type="entry name" value="Sigma70_r4_2"/>
    <property type="match status" value="1"/>
</dbReference>
<dbReference type="EMBL" id="JBDXMX010000002">
    <property type="protein sequence ID" value="MEO9246866.1"/>
    <property type="molecule type" value="Genomic_DNA"/>
</dbReference>
<evidence type="ECO:0000256" key="4">
    <source>
        <dbReference type="ARBA" id="ARBA00023163"/>
    </source>
</evidence>
<dbReference type="Pfam" id="PF20239">
    <property type="entry name" value="DUF6596"/>
    <property type="match status" value="1"/>
</dbReference>
<evidence type="ECO:0000313" key="9">
    <source>
        <dbReference type="Proteomes" id="UP001484097"/>
    </source>
</evidence>
<keyword evidence="4" id="KW-0804">Transcription</keyword>
<dbReference type="PANTHER" id="PTHR47756:SF2">
    <property type="entry name" value="BLL6612 PROTEIN"/>
    <property type="match status" value="1"/>
</dbReference>
<dbReference type="Pfam" id="PF04542">
    <property type="entry name" value="Sigma70_r2"/>
    <property type="match status" value="1"/>
</dbReference>
<feature type="domain" description="RNA polymerase sigma factor 70 region 4 type 2" evidence="6">
    <location>
        <begin position="122"/>
        <end position="168"/>
    </location>
</feature>
<dbReference type="Gene3D" id="1.10.1740.10">
    <property type="match status" value="1"/>
</dbReference>
<evidence type="ECO:0000313" key="8">
    <source>
        <dbReference type="EMBL" id="MEO9246866.1"/>
    </source>
</evidence>
<sequence>MDSAATVRRRLEAVWRIESAQIVAALTRTTGDLGMAEDAAQDAVSAALRQWPAEGVPRAPGAWLMAVARRRAVDAWRRDERLQQKYRLLARESPDPASPWGAPESAALWEPVEDDVLRLVFVACHPVLSREARVALTLRVVAGLTTEEIARLFLVPVATVQQRIVRAKHTLAEARVPFEIPEREDWGPRLGAVLGVVYLMFTEGYAATAGDRWIRRELTEEALRLGRILSGLVPHEAEVHALSALMELQASHFAARTGRDGQPVLLADQDRTRWDRARIRRGLQSLDRADRAAARRGRSRGPYALLAAIAAVHAQADSVETTDWPRIVLLYEALGRLAPSPVVELNRAVAVSQATGPETALRVVDRLRGEKALRGTHLLPAVRAELLARCGRPAEAREEFLAAAGLARNEREREALRDCAEDLAVRPEGT</sequence>
<name>A0ABV0IFE9_9MICC</name>
<comment type="similarity">
    <text evidence="1">Belongs to the sigma-70 factor family. ECF subfamily.</text>
</comment>
<dbReference type="InterPro" id="IPR013325">
    <property type="entry name" value="RNA_pol_sigma_r2"/>
</dbReference>
<dbReference type="InterPro" id="IPR013249">
    <property type="entry name" value="RNA_pol_sigma70_r4_t2"/>
</dbReference>
<accession>A0ABV0IFE9</accession>
<feature type="domain" description="RNA polymerase sigma-70 region 2" evidence="5">
    <location>
        <begin position="21"/>
        <end position="81"/>
    </location>
</feature>
<comment type="caution">
    <text evidence="8">The sequence shown here is derived from an EMBL/GenBank/DDBJ whole genome shotgun (WGS) entry which is preliminary data.</text>
</comment>
<evidence type="ECO:0000256" key="3">
    <source>
        <dbReference type="ARBA" id="ARBA00023082"/>
    </source>
</evidence>
<feature type="domain" description="DUF6596" evidence="7">
    <location>
        <begin position="189"/>
        <end position="289"/>
    </location>
</feature>
<keyword evidence="2" id="KW-0805">Transcription regulation</keyword>
<proteinExistence type="inferred from homology"/>